<evidence type="ECO:0000313" key="2">
    <source>
        <dbReference type="EMBL" id="CAK8689645.1"/>
    </source>
</evidence>
<dbReference type="Pfam" id="PF13561">
    <property type="entry name" value="adh_short_C2"/>
    <property type="match status" value="1"/>
</dbReference>
<keyword evidence="1" id="KW-0560">Oxidoreductase</keyword>
<dbReference type="PANTHER" id="PTHR43975:SF2">
    <property type="entry name" value="EG:BACR7A4.14 PROTEIN-RELATED"/>
    <property type="match status" value="1"/>
</dbReference>
<sequence>MTKISLLGKVALITGASSGIGRATSILFSNLGANLALCGRNAENLNETAEQCRQNDVQVLTLQGDVTNTDSINMFMDKTLNKFNRLDSLVNNAGRIATGTIETTKLCDLDDMMDINLRSLFQLTQLAVPHLTKTQGNVVNISSICGSKSFPGVLAYCVSKAAVDQFTKCVALELAEKKIRVNCVNPGTIVTELHKRGGLNEQAYREFLEKAKLAHPLGRPGMADEIAQTIAFLASDASSFITGVTVPVDGGRHAVSPR</sequence>
<dbReference type="PANTHER" id="PTHR43975">
    <property type="entry name" value="ZGC:101858"/>
    <property type="match status" value="1"/>
</dbReference>
<evidence type="ECO:0000313" key="3">
    <source>
        <dbReference type="Proteomes" id="UP001642483"/>
    </source>
</evidence>
<evidence type="ECO:0000256" key="1">
    <source>
        <dbReference type="ARBA" id="ARBA00023002"/>
    </source>
</evidence>
<organism evidence="2 3">
    <name type="scientific">Clavelina lepadiformis</name>
    <name type="common">Light-bulb sea squirt</name>
    <name type="synonym">Ascidia lepadiformis</name>
    <dbReference type="NCBI Taxonomy" id="159417"/>
    <lineage>
        <taxon>Eukaryota</taxon>
        <taxon>Metazoa</taxon>
        <taxon>Chordata</taxon>
        <taxon>Tunicata</taxon>
        <taxon>Ascidiacea</taxon>
        <taxon>Aplousobranchia</taxon>
        <taxon>Clavelinidae</taxon>
        <taxon>Clavelina</taxon>
    </lineage>
</organism>
<accession>A0ABP0GCZ2</accession>
<name>A0ABP0GCZ2_CLALP</name>
<proteinExistence type="predicted"/>
<comment type="caution">
    <text evidence="2">The sequence shown here is derived from an EMBL/GenBank/DDBJ whole genome shotgun (WGS) entry which is preliminary data.</text>
</comment>
<dbReference type="EMBL" id="CAWYQH010000108">
    <property type="protein sequence ID" value="CAK8689645.1"/>
    <property type="molecule type" value="Genomic_DNA"/>
</dbReference>
<dbReference type="PROSITE" id="PS00061">
    <property type="entry name" value="ADH_SHORT"/>
    <property type="match status" value="1"/>
</dbReference>
<dbReference type="InterPro" id="IPR002347">
    <property type="entry name" value="SDR_fam"/>
</dbReference>
<gene>
    <name evidence="2" type="ORF">CVLEPA_LOCUS21617</name>
</gene>
<dbReference type="Proteomes" id="UP001642483">
    <property type="component" value="Unassembled WGS sequence"/>
</dbReference>
<reference evidence="2 3" key="1">
    <citation type="submission" date="2024-02" db="EMBL/GenBank/DDBJ databases">
        <authorList>
            <person name="Daric V."/>
            <person name="Darras S."/>
        </authorList>
    </citation>
    <scope>NUCLEOTIDE SEQUENCE [LARGE SCALE GENOMIC DNA]</scope>
</reference>
<dbReference type="Gene3D" id="3.40.50.720">
    <property type="entry name" value="NAD(P)-binding Rossmann-like Domain"/>
    <property type="match status" value="1"/>
</dbReference>
<dbReference type="SUPFAM" id="SSF51735">
    <property type="entry name" value="NAD(P)-binding Rossmann-fold domains"/>
    <property type="match status" value="1"/>
</dbReference>
<keyword evidence="3" id="KW-1185">Reference proteome</keyword>
<dbReference type="PRINTS" id="PR00081">
    <property type="entry name" value="GDHRDH"/>
</dbReference>
<dbReference type="PRINTS" id="PR00080">
    <property type="entry name" value="SDRFAMILY"/>
</dbReference>
<dbReference type="NCBIfam" id="NF005559">
    <property type="entry name" value="PRK07231.1"/>
    <property type="match status" value="1"/>
</dbReference>
<protein>
    <submittedName>
        <fullName evidence="2">Uncharacterized protein</fullName>
    </submittedName>
</protein>
<dbReference type="InterPro" id="IPR036291">
    <property type="entry name" value="NAD(P)-bd_dom_sf"/>
</dbReference>
<dbReference type="InterPro" id="IPR020904">
    <property type="entry name" value="Sc_DH/Rdtase_CS"/>
</dbReference>